<dbReference type="InterPro" id="IPR019546">
    <property type="entry name" value="TAT_signal_bac_arc"/>
</dbReference>
<name>A0A7W8J5Y6_9BACT</name>
<protein>
    <submittedName>
        <fullName evidence="3">Aryl-alcohol dehydrogenase-like predicted oxidoreductase</fullName>
    </submittedName>
</protein>
<reference evidence="3 4" key="1">
    <citation type="submission" date="2020-08" db="EMBL/GenBank/DDBJ databases">
        <title>Genomic Encyclopedia of Type Strains, Phase IV (KMG-V): Genome sequencing to study the core and pangenomes of soil and plant-associated prokaryotes.</title>
        <authorList>
            <person name="Whitman W."/>
        </authorList>
    </citation>
    <scope>NUCLEOTIDE SEQUENCE [LARGE SCALE GENOMIC DNA]</scope>
    <source>
        <strain evidence="3 4">M8US30</strain>
    </source>
</reference>
<evidence type="ECO:0000256" key="1">
    <source>
        <dbReference type="SAM" id="MobiDB-lite"/>
    </source>
</evidence>
<sequence length="337" mass="37267">MERRDFLKTATATGISAAIPLNPQTPPASQPTKRPESPDMIYRELGTTGERVSAIGMGGYHLGKQKNSAESIQLLHAGIDRGITFLDNCWDYNDGISEVRMGQGLRNGYRQKVFLMTKMDGRTADEYNKQLEQSLGRLQTDMIDLVQFHEVIRMEDPDRIFAPGGAIEAAIAARSAGKIRYIGFTGHKDPAVHLRMLEIAQNHSFHFDTVQMPINVMDAHFRSFGKEVMPVALKQGIGILAMKTFGDPFILKSNTVQPIEALHYGLTQPVSVIITGIDNTQTLDQAFEATRTFKPLDQTQIASLLARTATAASEGKFELFKTTNHFDGTAANPKWLG</sequence>
<dbReference type="SUPFAM" id="SSF51430">
    <property type="entry name" value="NAD(P)-linked oxidoreductase"/>
    <property type="match status" value="1"/>
</dbReference>
<feature type="region of interest" description="Disordered" evidence="1">
    <location>
        <begin position="18"/>
        <end position="39"/>
    </location>
</feature>
<evidence type="ECO:0000313" key="3">
    <source>
        <dbReference type="EMBL" id="MBB5343260.1"/>
    </source>
</evidence>
<organism evidence="3 4">
    <name type="scientific">Tunturiibacter lichenicola</name>
    <dbReference type="NCBI Taxonomy" id="2051959"/>
    <lineage>
        <taxon>Bacteria</taxon>
        <taxon>Pseudomonadati</taxon>
        <taxon>Acidobacteriota</taxon>
        <taxon>Terriglobia</taxon>
        <taxon>Terriglobales</taxon>
        <taxon>Acidobacteriaceae</taxon>
        <taxon>Tunturiibacter</taxon>
    </lineage>
</organism>
<evidence type="ECO:0000313" key="4">
    <source>
        <dbReference type="Proteomes" id="UP000569092"/>
    </source>
</evidence>
<dbReference type="InterPro" id="IPR036812">
    <property type="entry name" value="NAD(P)_OxRdtase_dom_sf"/>
</dbReference>
<dbReference type="InterPro" id="IPR023210">
    <property type="entry name" value="NADP_OxRdtase_dom"/>
</dbReference>
<dbReference type="PANTHER" id="PTHR43312">
    <property type="entry name" value="D-THREO-ALDOSE 1-DEHYDROGENASE"/>
    <property type="match status" value="1"/>
</dbReference>
<dbReference type="Pfam" id="PF00248">
    <property type="entry name" value="Aldo_ket_red"/>
    <property type="match status" value="1"/>
</dbReference>
<dbReference type="Proteomes" id="UP000569092">
    <property type="component" value="Unassembled WGS sequence"/>
</dbReference>
<dbReference type="InterPro" id="IPR006311">
    <property type="entry name" value="TAT_signal"/>
</dbReference>
<dbReference type="EMBL" id="JACHDZ010000001">
    <property type="protein sequence ID" value="MBB5343260.1"/>
    <property type="molecule type" value="Genomic_DNA"/>
</dbReference>
<dbReference type="AlphaFoldDB" id="A0A7W8J5Y6"/>
<proteinExistence type="predicted"/>
<comment type="caution">
    <text evidence="3">The sequence shown here is derived from an EMBL/GenBank/DDBJ whole genome shotgun (WGS) entry which is preliminary data.</text>
</comment>
<evidence type="ECO:0000259" key="2">
    <source>
        <dbReference type="Pfam" id="PF00248"/>
    </source>
</evidence>
<dbReference type="Gene3D" id="3.20.20.100">
    <property type="entry name" value="NADP-dependent oxidoreductase domain"/>
    <property type="match status" value="1"/>
</dbReference>
<dbReference type="CDD" id="cd19100">
    <property type="entry name" value="AKR_unchar"/>
    <property type="match status" value="1"/>
</dbReference>
<accession>A0A7W8J5Y6</accession>
<gene>
    <name evidence="3" type="ORF">HDF10_001210</name>
</gene>
<dbReference type="PANTHER" id="PTHR43312:SF1">
    <property type="entry name" value="NADP-DEPENDENT OXIDOREDUCTASE DOMAIN-CONTAINING PROTEIN"/>
    <property type="match status" value="1"/>
</dbReference>
<dbReference type="NCBIfam" id="TIGR01409">
    <property type="entry name" value="TAT_signal_seq"/>
    <property type="match status" value="1"/>
</dbReference>
<dbReference type="PROSITE" id="PS51318">
    <property type="entry name" value="TAT"/>
    <property type="match status" value="1"/>
</dbReference>
<dbReference type="InterPro" id="IPR053135">
    <property type="entry name" value="AKR2_Oxidoreductase"/>
</dbReference>
<feature type="domain" description="NADP-dependent oxidoreductase" evidence="2">
    <location>
        <begin position="55"/>
        <end position="255"/>
    </location>
</feature>